<dbReference type="Pfam" id="PF08560">
    <property type="entry name" value="DUF1757"/>
    <property type="match status" value="1"/>
</dbReference>
<dbReference type="EMBL" id="JABANM010015199">
    <property type="protein sequence ID" value="KAF4731444.1"/>
    <property type="molecule type" value="Genomic_DNA"/>
</dbReference>
<dbReference type="Proteomes" id="UP000574390">
    <property type="component" value="Unassembled WGS sequence"/>
</dbReference>
<evidence type="ECO:0000313" key="2">
    <source>
        <dbReference type="Proteomes" id="UP000574390"/>
    </source>
</evidence>
<protein>
    <submittedName>
        <fullName evidence="1">Uncharacterized protein</fullName>
    </submittedName>
</protein>
<evidence type="ECO:0000313" key="1">
    <source>
        <dbReference type="EMBL" id="KAF4731444.1"/>
    </source>
</evidence>
<name>A0A7J6SEP3_PEROL</name>
<sequence length="506" mass="55254">MTAMPMTHWSRMQHGCIRPTEICMTKRLGNGPDYTAVTWPLNRRRHRRRQRIAADRWLAVLIPHDDLRRLMKPSLAVRYPYSYTAISVAATTATPDRMCTECAPAAAAAAELLYHNLGLGTHRSFPQSLQQQNTPLPMATEEQPLPSPEEATVDHEAPHQLDAARIVRGLRNSAGGTTELRYWRNLFSCPSDEEKRLSDDPERLIPDPEAEVMAHVATKCAQIGAGFGLLSSSLAALALRRPHLYRKALSPAWTLGGLVILTPFMIDLGRYSRMVRGGVDYEGFLDRAYRIRFNTNQVITDRCALIGAAIGGGLGPIQGLGMARGMVLGFLTGTFGAGLYNNFEAIESKVVGRPVSALRDGSCSGGPPIADGERLVDGPGLVYTSGDSQRRPAYNARPSMLGTAQSPIVYTSPPPNHHRMVPGTITHHAGVPSSAGQQRYYDPRQGLQKYSAVEPVVPAQGESKGSRHHPGAPPPGYVRVASHSRPGEYTYYCPAKDTRYATVEMA</sequence>
<dbReference type="PANTHER" id="PTHR38636">
    <property type="entry name" value="PROTEIN CBG20488"/>
    <property type="match status" value="1"/>
</dbReference>
<dbReference type="InterPro" id="IPR013869">
    <property type="entry name" value="DUF1757"/>
</dbReference>
<dbReference type="AlphaFoldDB" id="A0A7J6SEP3"/>
<dbReference type="PANTHER" id="PTHR38636:SF1">
    <property type="entry name" value="CHLORIDE CHANNEL PROTEIN CLC-D"/>
    <property type="match status" value="1"/>
</dbReference>
<reference evidence="1 2" key="1">
    <citation type="submission" date="2020-04" db="EMBL/GenBank/DDBJ databases">
        <title>Perkinsus olseni comparative genomics.</title>
        <authorList>
            <person name="Bogema D.R."/>
        </authorList>
    </citation>
    <scope>NUCLEOTIDE SEQUENCE [LARGE SCALE GENOMIC DNA]</scope>
    <source>
        <strain evidence="1">ATCC PRA-205</strain>
    </source>
</reference>
<gene>
    <name evidence="1" type="ORF">FOZ62_030743</name>
</gene>
<feature type="non-terminal residue" evidence="1">
    <location>
        <position position="1"/>
    </location>
</feature>
<comment type="caution">
    <text evidence="1">The sequence shown here is derived from an EMBL/GenBank/DDBJ whole genome shotgun (WGS) entry which is preliminary data.</text>
</comment>
<accession>A0A7J6SEP3</accession>
<organism evidence="1 2">
    <name type="scientific">Perkinsus olseni</name>
    <name type="common">Perkinsus atlanticus</name>
    <dbReference type="NCBI Taxonomy" id="32597"/>
    <lineage>
        <taxon>Eukaryota</taxon>
        <taxon>Sar</taxon>
        <taxon>Alveolata</taxon>
        <taxon>Perkinsozoa</taxon>
        <taxon>Perkinsea</taxon>
        <taxon>Perkinsida</taxon>
        <taxon>Perkinsidae</taxon>
        <taxon>Perkinsus</taxon>
    </lineage>
</organism>
<proteinExistence type="predicted"/>